<proteinExistence type="predicted"/>
<keyword evidence="3" id="KW-1185">Reference proteome</keyword>
<name>A0AAW0DGR2_9AGAR</name>
<reference evidence="2 3" key="1">
    <citation type="journal article" date="2024" name="J Genomics">
        <title>Draft genome sequencing and assembly of Favolaschia claudopus CIRM-BRFM 2984 isolated from oak limbs.</title>
        <authorList>
            <person name="Navarro D."/>
            <person name="Drula E."/>
            <person name="Chaduli D."/>
            <person name="Cazenave R."/>
            <person name="Ahrendt S."/>
            <person name="Wang J."/>
            <person name="Lipzen A."/>
            <person name="Daum C."/>
            <person name="Barry K."/>
            <person name="Grigoriev I.V."/>
            <person name="Favel A."/>
            <person name="Rosso M.N."/>
            <person name="Martin F."/>
        </authorList>
    </citation>
    <scope>NUCLEOTIDE SEQUENCE [LARGE SCALE GENOMIC DNA]</scope>
    <source>
        <strain evidence="2 3">CIRM-BRFM 2984</strain>
    </source>
</reference>
<dbReference type="EMBL" id="JAWWNJ010000008">
    <property type="protein sequence ID" value="KAK7050607.1"/>
    <property type="molecule type" value="Genomic_DNA"/>
</dbReference>
<gene>
    <name evidence="2" type="ORF">R3P38DRAFT_2866085</name>
</gene>
<comment type="caution">
    <text evidence="2">The sequence shown here is derived from an EMBL/GenBank/DDBJ whole genome shotgun (WGS) entry which is preliminary data.</text>
</comment>
<feature type="compositionally biased region" description="Acidic residues" evidence="1">
    <location>
        <begin position="124"/>
        <end position="138"/>
    </location>
</feature>
<organism evidence="2 3">
    <name type="scientific">Favolaschia claudopus</name>
    <dbReference type="NCBI Taxonomy" id="2862362"/>
    <lineage>
        <taxon>Eukaryota</taxon>
        <taxon>Fungi</taxon>
        <taxon>Dikarya</taxon>
        <taxon>Basidiomycota</taxon>
        <taxon>Agaricomycotina</taxon>
        <taxon>Agaricomycetes</taxon>
        <taxon>Agaricomycetidae</taxon>
        <taxon>Agaricales</taxon>
        <taxon>Marasmiineae</taxon>
        <taxon>Mycenaceae</taxon>
        <taxon>Favolaschia</taxon>
    </lineage>
</organism>
<feature type="compositionally biased region" description="Basic and acidic residues" evidence="1">
    <location>
        <begin position="100"/>
        <end position="111"/>
    </location>
</feature>
<protein>
    <recommendedName>
        <fullName evidence="4">F-box domain-containing protein</fullName>
    </recommendedName>
</protein>
<dbReference type="Proteomes" id="UP001362999">
    <property type="component" value="Unassembled WGS sequence"/>
</dbReference>
<sequence>MLKPPMLPSLNPAVQRLPPEMLCEIFNWTMVDGYFRRVYGWQTPTAPWRLTHVCQAWRDAARACPTLWSSIHIVAPDPAHDEYSAYLDDTDHGDDDEPDSEVKKPQKRRDSSVPVASAKCQSDAESEEESDESDDEEQFSTADYFPRAAVETQLQLSQSAPLDVVFDLGCFCSASHLCKLLRIVVRESNRWSALTLRWVYTPDIFASLAKIKGRLSQLESLKLLPRKGGLDYSYWPHVFADIFGDAPRLRCAALARHPPGIPPPFSIPHHQLTHVRLWGTSQFILNMLPIMANTLVDATLEADDDSDSEDAPISIELPHVKRLSLANDAEFQGLLVPRLASLTLPGLPGDIRFLPEILDRSQCHLKTLNLGRYCYYIKLDVLLPLLRLAPDLLHLRVEYARHISCFPKDLPHALAADSTICPRLVSIDIDATHGKARTLRKEYCELVEAFWNRTKEVRSLRSVRFIRHERHSGDPLGARVEKMRVEGLEIEYASEASLDEESKEESDED</sequence>
<feature type="region of interest" description="Disordered" evidence="1">
    <location>
        <begin position="82"/>
        <end position="138"/>
    </location>
</feature>
<evidence type="ECO:0000313" key="3">
    <source>
        <dbReference type="Proteomes" id="UP001362999"/>
    </source>
</evidence>
<evidence type="ECO:0008006" key="4">
    <source>
        <dbReference type="Google" id="ProtNLM"/>
    </source>
</evidence>
<evidence type="ECO:0000256" key="1">
    <source>
        <dbReference type="SAM" id="MobiDB-lite"/>
    </source>
</evidence>
<accession>A0AAW0DGR2</accession>
<evidence type="ECO:0000313" key="2">
    <source>
        <dbReference type="EMBL" id="KAK7050607.1"/>
    </source>
</evidence>
<dbReference type="Gene3D" id="1.20.1280.50">
    <property type="match status" value="1"/>
</dbReference>
<dbReference type="AlphaFoldDB" id="A0AAW0DGR2"/>